<organism evidence="2 3">
    <name type="scientific">Lates calcarifer</name>
    <name type="common">Barramundi</name>
    <name type="synonym">Holocentrus calcarifer</name>
    <dbReference type="NCBI Taxonomy" id="8187"/>
    <lineage>
        <taxon>Eukaryota</taxon>
        <taxon>Metazoa</taxon>
        <taxon>Chordata</taxon>
        <taxon>Craniata</taxon>
        <taxon>Vertebrata</taxon>
        <taxon>Euteleostomi</taxon>
        <taxon>Actinopterygii</taxon>
        <taxon>Neopterygii</taxon>
        <taxon>Teleostei</taxon>
        <taxon>Neoteleostei</taxon>
        <taxon>Acanthomorphata</taxon>
        <taxon>Carangaria</taxon>
        <taxon>Carangaria incertae sedis</taxon>
        <taxon>Centropomidae</taxon>
        <taxon>Lates</taxon>
    </lineage>
</organism>
<name>A0AAJ8DJK0_LATCA</name>
<reference evidence="3" key="1">
    <citation type="submission" date="2025-08" db="UniProtKB">
        <authorList>
            <consortium name="RefSeq"/>
        </authorList>
    </citation>
    <scope>IDENTIFICATION</scope>
    <source>
        <tissue evidence="3">Brain</tissue>
    </source>
</reference>
<proteinExistence type="predicted"/>
<evidence type="ECO:0000313" key="2">
    <source>
        <dbReference type="Proteomes" id="UP000694890"/>
    </source>
</evidence>
<gene>
    <name evidence="3" type="primary">LOC108886398</name>
</gene>
<dbReference type="Proteomes" id="UP000694890">
    <property type="component" value="Linkage group LG21"/>
</dbReference>
<keyword evidence="1" id="KW-0812">Transmembrane</keyword>
<keyword evidence="1" id="KW-0472">Membrane</keyword>
<dbReference type="GeneID" id="108886398"/>
<keyword evidence="1" id="KW-1133">Transmembrane helix</keyword>
<evidence type="ECO:0000256" key="1">
    <source>
        <dbReference type="SAM" id="Phobius"/>
    </source>
</evidence>
<dbReference type="AlphaFoldDB" id="A0AAJ8DJK0"/>
<dbReference type="InterPro" id="IPR036179">
    <property type="entry name" value="Ig-like_dom_sf"/>
</dbReference>
<protein>
    <submittedName>
        <fullName evidence="3">Uncharacterized protein LOC108886398 isoform X2</fullName>
    </submittedName>
</protein>
<feature type="transmembrane region" description="Helical" evidence="1">
    <location>
        <begin position="184"/>
        <end position="205"/>
    </location>
</feature>
<sequence length="294" mass="32532">MFWYFSICSCKQNKSFLRQEESDSQGATMMISVHFTLLFFWVTADFVSCVNIEIPTDFLTVALGDSLTLNCTYNCSTGFVRGCWRKAPDNSGCHGIPSTNIFCTISLHLSNVSTEDLKKSYICLTEDTEDPLLPQKTERIVSLQLDAQTNAPNWTVTATTETKNASLPAKPTDSNGGEFTGIKVLAAVTVAVAMVLAALAAYLCLNRSRQNWNGEPVLSRSSSPLPSHRVLLPVKGSLSTQSERVTLRIPTPDNESDTEVPYADIMITVPRCQYTRAHSGWLFVSWRSKRVVGR</sequence>
<accession>A0AAJ8DJK0</accession>
<dbReference type="SUPFAM" id="SSF48726">
    <property type="entry name" value="Immunoglobulin"/>
    <property type="match status" value="1"/>
</dbReference>
<evidence type="ECO:0000313" key="3">
    <source>
        <dbReference type="RefSeq" id="XP_050921462.1"/>
    </source>
</evidence>
<dbReference type="RefSeq" id="XP_050921462.1">
    <property type="nucleotide sequence ID" value="XM_051065505.1"/>
</dbReference>